<feature type="active site" evidence="2">
    <location>
        <position position="183"/>
    </location>
</feature>
<dbReference type="PATRIC" id="fig|217031.6.peg.4811"/>
<sequence>MVVYLDIIWLLNFLIDSFLLWATSIYLNRRIHPLKILLGGLIGSIIILMAVTPISTWAMHPLIKYSLSVIMVGITFGYKRLSSFLATLLTFYFATFLMGGILIGTHYFLSFHVDLRNSVAIESIRGYGDPISWLFIVVAFPIAWYFSKNRIGHLTKTSIQYDILYNVHILINGIELELKGLIDSGNQLYDPISKKPVMIVSIEAVQDNLPQELNDVADSQNDLYVSSASLPTEWTHIMRLIPAKTLGKNNQLLCAFRPEKVVIQEKNGREIEKEVLIVFTTQQLSGDGMFQCILHPQMAPGFAMDSAS</sequence>
<keyword evidence="1 3" id="KW-0472">Membrane</keyword>
<comment type="function">
    <text evidence="1">Probable aspartic protease that is responsible for the proteolytic cleavage of the RNA polymerase sigma E factor (SigE/spoIIGB) to yield the active peptide in the mother cell during sporulation. Responds to a signal from the forespore that is triggered by the extracellular signal protein SpoIIR.</text>
</comment>
<comment type="caution">
    <text evidence="4">The sequence shown here is derived from an EMBL/GenBank/DDBJ whole genome shotgun (WGS) entry which is preliminary data.</text>
</comment>
<evidence type="ECO:0000256" key="2">
    <source>
        <dbReference type="PIRSR" id="PIRSR018571-1"/>
    </source>
</evidence>
<keyword evidence="1" id="KW-1003">Cell membrane</keyword>
<feature type="transmembrane region" description="Helical" evidence="3">
    <location>
        <begin position="130"/>
        <end position="147"/>
    </location>
</feature>
<feature type="transmembrane region" description="Helical" evidence="3">
    <location>
        <begin position="62"/>
        <end position="78"/>
    </location>
</feature>
<dbReference type="GO" id="GO:0005886">
    <property type="term" value="C:plasma membrane"/>
    <property type="evidence" value="ECO:0007669"/>
    <property type="project" value="UniProtKB-SubCell"/>
</dbReference>
<keyword evidence="1" id="KW-0645">Protease</keyword>
<proteinExistence type="inferred from homology"/>
<keyword evidence="3" id="KW-0812">Transmembrane</keyword>
<dbReference type="OrthoDB" id="2690199at2"/>
<keyword evidence="1" id="KW-0378">Hydrolase</keyword>
<dbReference type="GO" id="GO:0006508">
    <property type="term" value="P:proteolysis"/>
    <property type="evidence" value="ECO:0007669"/>
    <property type="project" value="UniProtKB-KW"/>
</dbReference>
<reference evidence="4 5" key="1">
    <citation type="submission" date="2015-05" db="EMBL/GenBank/DDBJ databases">
        <title>Comparison of genome.</title>
        <authorList>
            <person name="Zheng Z."/>
            <person name="Sun M."/>
        </authorList>
    </citation>
    <scope>NUCLEOTIDE SEQUENCE [LARGE SCALE GENOMIC DNA]</scope>
    <source>
        <strain evidence="4 5">G25-74</strain>
    </source>
</reference>
<feature type="transmembrane region" description="Helical" evidence="3">
    <location>
        <begin position="6"/>
        <end position="27"/>
    </location>
</feature>
<dbReference type="GO" id="GO:0030436">
    <property type="term" value="P:asexual sporulation"/>
    <property type="evidence" value="ECO:0007669"/>
    <property type="project" value="InterPro"/>
</dbReference>
<protein>
    <recommendedName>
        <fullName evidence="1">Sporulation sigma-E factor-processing peptidase</fullName>
        <ecNumber evidence="1">3.4.23.-</ecNumber>
    </recommendedName>
    <alternativeName>
        <fullName evidence="1">Membrane-associated aspartic protease</fullName>
    </alternativeName>
    <alternativeName>
        <fullName evidence="1">Stage II sporulation protein GA</fullName>
    </alternativeName>
</protein>
<keyword evidence="1" id="KW-0064">Aspartyl protease</keyword>
<dbReference type="NCBIfam" id="TIGR02854">
    <property type="entry name" value="spore_II_GA"/>
    <property type="match status" value="1"/>
</dbReference>
<feature type="transmembrane region" description="Helical" evidence="3">
    <location>
        <begin position="34"/>
        <end position="56"/>
    </location>
</feature>
<dbReference type="Proteomes" id="UP000077881">
    <property type="component" value="Unassembled WGS sequence"/>
</dbReference>
<comment type="subcellular location">
    <subcellularLocation>
        <location evidence="1">Cell membrane</location>
    </subcellularLocation>
</comment>
<name>A0A177ZGL6_9BACI</name>
<dbReference type="GO" id="GO:0030435">
    <property type="term" value="P:sporulation resulting in formation of a cellular spore"/>
    <property type="evidence" value="ECO:0007669"/>
    <property type="project" value="UniProtKB-KW"/>
</dbReference>
<keyword evidence="1" id="KW-0749">Sporulation</keyword>
<evidence type="ECO:0000313" key="5">
    <source>
        <dbReference type="Proteomes" id="UP000077881"/>
    </source>
</evidence>
<feature type="transmembrane region" description="Helical" evidence="3">
    <location>
        <begin position="85"/>
        <end position="110"/>
    </location>
</feature>
<evidence type="ECO:0000256" key="3">
    <source>
        <dbReference type="SAM" id="Phobius"/>
    </source>
</evidence>
<keyword evidence="5" id="KW-1185">Reference proteome</keyword>
<dbReference type="STRING" id="217031.ABB05_22115"/>
<evidence type="ECO:0000313" key="4">
    <source>
        <dbReference type="EMBL" id="OAK67091.1"/>
    </source>
</evidence>
<dbReference type="AlphaFoldDB" id="A0A177ZGL6"/>
<keyword evidence="3" id="KW-1133">Transmembrane helix</keyword>
<dbReference type="InterPro" id="IPR005081">
    <property type="entry name" value="SpoIIGA"/>
</dbReference>
<evidence type="ECO:0000256" key="1">
    <source>
        <dbReference type="PIRNR" id="PIRNR018571"/>
    </source>
</evidence>
<accession>A0A177ZGL6</accession>
<comment type="subunit">
    <text evidence="1">Self-associates. Interacts with SigE. Interacts with SpoIIR.</text>
</comment>
<dbReference type="EMBL" id="LDJR01000062">
    <property type="protein sequence ID" value="OAK67091.1"/>
    <property type="molecule type" value="Genomic_DNA"/>
</dbReference>
<dbReference type="Pfam" id="PF03419">
    <property type="entry name" value="Peptidase_U4"/>
    <property type="match status" value="1"/>
</dbReference>
<dbReference type="GO" id="GO:0004190">
    <property type="term" value="F:aspartic-type endopeptidase activity"/>
    <property type="evidence" value="ECO:0007669"/>
    <property type="project" value="UniProtKB-KW"/>
</dbReference>
<organism evidence="4 5">
    <name type="scientific">Lederbergia galactosidilytica</name>
    <dbReference type="NCBI Taxonomy" id="217031"/>
    <lineage>
        <taxon>Bacteria</taxon>
        <taxon>Bacillati</taxon>
        <taxon>Bacillota</taxon>
        <taxon>Bacilli</taxon>
        <taxon>Bacillales</taxon>
        <taxon>Bacillaceae</taxon>
        <taxon>Lederbergia</taxon>
    </lineage>
</organism>
<dbReference type="PIRSF" id="PIRSF018571">
    <property type="entry name" value="SpoIIGA"/>
    <property type="match status" value="1"/>
</dbReference>
<dbReference type="EC" id="3.4.23.-" evidence="1"/>
<comment type="similarity">
    <text evidence="1">Belongs to the peptidase U4 family.</text>
</comment>
<gene>
    <name evidence="4" type="ORF">ABB05_22115</name>
</gene>